<feature type="transmembrane region" description="Helical" evidence="1">
    <location>
        <begin position="329"/>
        <end position="348"/>
    </location>
</feature>
<dbReference type="AlphaFoldDB" id="A0A916YFE0"/>
<gene>
    <name evidence="2" type="ORF">GCM10011514_02990</name>
</gene>
<keyword evidence="3" id="KW-1185">Reference proteome</keyword>
<organism evidence="2 3">
    <name type="scientific">Emticicia aquatilis</name>
    <dbReference type="NCBI Taxonomy" id="1537369"/>
    <lineage>
        <taxon>Bacteria</taxon>
        <taxon>Pseudomonadati</taxon>
        <taxon>Bacteroidota</taxon>
        <taxon>Cytophagia</taxon>
        <taxon>Cytophagales</taxon>
        <taxon>Leadbetterellaceae</taxon>
        <taxon>Emticicia</taxon>
    </lineage>
</organism>
<keyword evidence="1" id="KW-1133">Transmembrane helix</keyword>
<name>A0A916YFE0_9BACT</name>
<protein>
    <recommendedName>
        <fullName evidence="4">DUF2975 domain-containing protein</fullName>
    </recommendedName>
</protein>
<dbReference type="Proteomes" id="UP000609064">
    <property type="component" value="Unassembled WGS sequence"/>
</dbReference>
<reference evidence="2" key="2">
    <citation type="submission" date="2020-09" db="EMBL/GenBank/DDBJ databases">
        <authorList>
            <person name="Sun Q."/>
            <person name="Zhou Y."/>
        </authorList>
    </citation>
    <scope>NUCLEOTIDE SEQUENCE</scope>
    <source>
        <strain evidence="2">CGMCC 1.15958</strain>
    </source>
</reference>
<evidence type="ECO:0000313" key="2">
    <source>
        <dbReference type="EMBL" id="GGD42420.1"/>
    </source>
</evidence>
<dbReference type="EMBL" id="BMKK01000001">
    <property type="protein sequence ID" value="GGD42420.1"/>
    <property type="molecule type" value="Genomic_DNA"/>
</dbReference>
<keyword evidence="1" id="KW-0472">Membrane</keyword>
<feature type="transmembrane region" description="Helical" evidence="1">
    <location>
        <begin position="239"/>
        <end position="262"/>
    </location>
</feature>
<reference evidence="2" key="1">
    <citation type="journal article" date="2014" name="Int. J. Syst. Evol. Microbiol.">
        <title>Complete genome sequence of Corynebacterium casei LMG S-19264T (=DSM 44701T), isolated from a smear-ripened cheese.</title>
        <authorList>
            <consortium name="US DOE Joint Genome Institute (JGI-PGF)"/>
            <person name="Walter F."/>
            <person name="Albersmeier A."/>
            <person name="Kalinowski J."/>
            <person name="Ruckert C."/>
        </authorList>
    </citation>
    <scope>NUCLEOTIDE SEQUENCE</scope>
    <source>
        <strain evidence="2">CGMCC 1.15958</strain>
    </source>
</reference>
<dbReference type="RefSeq" id="WP_188763929.1">
    <property type="nucleotide sequence ID" value="NZ_BMKK01000001.1"/>
</dbReference>
<comment type="caution">
    <text evidence="2">The sequence shown here is derived from an EMBL/GenBank/DDBJ whole genome shotgun (WGS) entry which is preliminary data.</text>
</comment>
<keyword evidence="1" id="KW-0812">Transmembrane</keyword>
<proteinExistence type="predicted"/>
<accession>A0A916YFE0</accession>
<feature type="transmembrane region" description="Helical" evidence="1">
    <location>
        <begin position="282"/>
        <end position="300"/>
    </location>
</feature>
<evidence type="ECO:0000256" key="1">
    <source>
        <dbReference type="SAM" id="Phobius"/>
    </source>
</evidence>
<dbReference type="Pfam" id="PF11188">
    <property type="entry name" value="DUF2975"/>
    <property type="match status" value="1"/>
</dbReference>
<evidence type="ECO:0008006" key="4">
    <source>
        <dbReference type="Google" id="ProtNLM"/>
    </source>
</evidence>
<sequence>MKSTPKIFGRIALVLRIILWIQVLLFIIYPIAIISSLGGFKHLFGENRLQLDTAGYYKHAVALANRHKGSEFSSMSSQIYSPKLKKVADSLIARNKQLKFYQNGKLIYTKSIDSLNKANPNWVFEMQLKLEMDRLNSNIKYTDSLLKIGHLTSAYFDSTGSMSSHGATRMSLPIKGGINFFSDEKINYGDEAMQLSRDFSNSNLPPEVVLSQNVILTKIADKPKIEIIATGKGTFEDKLIYFMSLFSFFYLLFVIFSVTFLLHRFFVRLSKGEIFSDRQGRVFTWIGFIFLLNLLLWFLYTFHQKYLITKYLAVKNAAPYDNITFEECIVPIIYLIVGLFCIALAQVFKYGMKIEKDNERTI</sequence>
<feature type="transmembrane region" description="Helical" evidence="1">
    <location>
        <begin position="12"/>
        <end position="32"/>
    </location>
</feature>
<evidence type="ECO:0000313" key="3">
    <source>
        <dbReference type="Proteomes" id="UP000609064"/>
    </source>
</evidence>
<dbReference type="InterPro" id="IPR021354">
    <property type="entry name" value="DUF2975"/>
</dbReference>